<gene>
    <name evidence="2" type="ORF">IAB91_01610</name>
</gene>
<dbReference type="PROSITE" id="PS51257">
    <property type="entry name" value="PROKAR_LIPOPROTEIN"/>
    <property type="match status" value="1"/>
</dbReference>
<dbReference type="InterPro" id="IPR017853">
    <property type="entry name" value="GH"/>
</dbReference>
<organism evidence="2 3">
    <name type="scientific">Candidatus Cryptobacteroides faecigallinarum</name>
    <dbReference type="NCBI Taxonomy" id="2840763"/>
    <lineage>
        <taxon>Bacteria</taxon>
        <taxon>Pseudomonadati</taxon>
        <taxon>Bacteroidota</taxon>
        <taxon>Bacteroidia</taxon>
        <taxon>Bacteroidales</taxon>
        <taxon>Candidatus Cryptobacteroides</taxon>
    </lineage>
</organism>
<dbReference type="Proteomes" id="UP000823757">
    <property type="component" value="Unassembled WGS sequence"/>
</dbReference>
<reference evidence="2" key="2">
    <citation type="journal article" date="2021" name="PeerJ">
        <title>Extensive microbial diversity within the chicken gut microbiome revealed by metagenomics and culture.</title>
        <authorList>
            <person name="Gilroy R."/>
            <person name="Ravi A."/>
            <person name="Getino M."/>
            <person name="Pursley I."/>
            <person name="Horton D.L."/>
            <person name="Alikhan N.F."/>
            <person name="Baker D."/>
            <person name="Gharbi K."/>
            <person name="Hall N."/>
            <person name="Watson M."/>
            <person name="Adriaenssens E.M."/>
            <person name="Foster-Nyarko E."/>
            <person name="Jarju S."/>
            <person name="Secka A."/>
            <person name="Antonio M."/>
            <person name="Oren A."/>
            <person name="Chaudhuri R.R."/>
            <person name="La Ragione R."/>
            <person name="Hildebrand F."/>
            <person name="Pallen M.J."/>
        </authorList>
    </citation>
    <scope>NUCLEOTIDE SEQUENCE</scope>
    <source>
        <strain evidence="2">B1-13419</strain>
    </source>
</reference>
<evidence type="ECO:0000313" key="3">
    <source>
        <dbReference type="Proteomes" id="UP000823757"/>
    </source>
</evidence>
<comment type="caution">
    <text evidence="2">The sequence shown here is derived from an EMBL/GenBank/DDBJ whole genome shotgun (WGS) entry which is preliminary data.</text>
</comment>
<dbReference type="EMBL" id="JADIMD010000023">
    <property type="protein sequence ID" value="MBO8473974.1"/>
    <property type="molecule type" value="Genomic_DNA"/>
</dbReference>
<dbReference type="Gene3D" id="3.20.20.80">
    <property type="entry name" value="Glycosidases"/>
    <property type="match status" value="1"/>
</dbReference>
<dbReference type="SUPFAM" id="SSF51445">
    <property type="entry name" value="(Trans)glycosidases"/>
    <property type="match status" value="1"/>
</dbReference>
<evidence type="ECO:0000313" key="2">
    <source>
        <dbReference type="EMBL" id="MBO8473974.1"/>
    </source>
</evidence>
<reference evidence="2" key="1">
    <citation type="submission" date="2020-10" db="EMBL/GenBank/DDBJ databases">
        <authorList>
            <person name="Gilroy R."/>
        </authorList>
    </citation>
    <scope>NUCLEOTIDE SEQUENCE</scope>
    <source>
        <strain evidence="2">B1-13419</strain>
    </source>
</reference>
<feature type="chain" id="PRO_5038999160" evidence="1">
    <location>
        <begin position="22"/>
        <end position="355"/>
    </location>
</feature>
<name>A0A9D9NHI2_9BACT</name>
<sequence length="355" mass="38523">MRQFLQIAACAAALAGLFACNKLNEPQAVNAPEDADATTITKAAVANSPILAVYVETNDVNPLNAMDYQLNGEPLIDIVELFAANIHKETVNGQVRPTLYLNDKLANILENGGVEEYVWPLQDVYIKVLLTILGDHQGIGLANMNATQAEQFATILAATVYHYGLDGIGFDDEYADYPYGSVNNTSYSNILLSLREQLDEMGDGYLMTVFDWGYTNTISNAAAACIDYGYHGYFGSYVTSRSFPIANSGWSPVSFNLGQYNDPDRAEEYAARAKNDGYGAMMCFNLRTRTNVTASTGETISGNDPLPVFQGLADGAYNGGTVTVPIGAGNRSRDVEIDSDGFTITYDMALEWLAE</sequence>
<feature type="signal peptide" evidence="1">
    <location>
        <begin position="1"/>
        <end position="21"/>
    </location>
</feature>
<dbReference type="GO" id="GO:0016787">
    <property type="term" value="F:hydrolase activity"/>
    <property type="evidence" value="ECO:0007669"/>
    <property type="project" value="UniProtKB-KW"/>
</dbReference>
<dbReference type="AlphaFoldDB" id="A0A9D9NHI2"/>
<accession>A0A9D9NHI2</accession>
<evidence type="ECO:0000256" key="1">
    <source>
        <dbReference type="SAM" id="SignalP"/>
    </source>
</evidence>
<keyword evidence="2" id="KW-0378">Hydrolase</keyword>
<proteinExistence type="predicted"/>
<protein>
    <submittedName>
        <fullName evidence="2">Glycosyl hydrolase family 18</fullName>
    </submittedName>
</protein>
<keyword evidence="1" id="KW-0732">Signal</keyword>